<dbReference type="Proteomes" id="UP001141253">
    <property type="component" value="Chromosome 4"/>
</dbReference>
<accession>A0ABQ9C9M0</accession>
<name>A0ABQ9C9M0_9ROSI</name>
<gene>
    <name evidence="1" type="ORF">OIU77_020412</name>
</gene>
<comment type="caution">
    <text evidence="1">The sequence shown here is derived from an EMBL/GenBank/DDBJ whole genome shotgun (WGS) entry which is preliminary data.</text>
</comment>
<reference evidence="1" key="1">
    <citation type="submission" date="2022-10" db="EMBL/GenBank/DDBJ databases">
        <authorList>
            <person name="Hyden B.L."/>
            <person name="Feng K."/>
            <person name="Yates T."/>
            <person name="Jawdy S."/>
            <person name="Smart L.B."/>
            <person name="Muchero W."/>
        </authorList>
    </citation>
    <scope>NUCLEOTIDE SEQUENCE</scope>
    <source>
        <tissue evidence="1">Shoot tip</tissue>
    </source>
</reference>
<proteinExistence type="predicted"/>
<sequence length="63" mass="7249">MKRASRKEVHVKESSIAVCFDAFALFYTQSNLHNSRQIGSTRRRNRCESCELSKLHLMMVGCS</sequence>
<organism evidence="1 2">
    <name type="scientific">Salix suchowensis</name>
    <dbReference type="NCBI Taxonomy" id="1278906"/>
    <lineage>
        <taxon>Eukaryota</taxon>
        <taxon>Viridiplantae</taxon>
        <taxon>Streptophyta</taxon>
        <taxon>Embryophyta</taxon>
        <taxon>Tracheophyta</taxon>
        <taxon>Spermatophyta</taxon>
        <taxon>Magnoliopsida</taxon>
        <taxon>eudicotyledons</taxon>
        <taxon>Gunneridae</taxon>
        <taxon>Pentapetalae</taxon>
        <taxon>rosids</taxon>
        <taxon>fabids</taxon>
        <taxon>Malpighiales</taxon>
        <taxon>Salicaceae</taxon>
        <taxon>Saliceae</taxon>
        <taxon>Salix</taxon>
    </lineage>
</organism>
<reference evidence="1" key="2">
    <citation type="journal article" date="2023" name="Int. J. Mol. Sci.">
        <title>De Novo Assembly and Annotation of 11 Diverse Shrub Willow (Salix) Genomes Reveals Novel Gene Organization in Sex-Linked Regions.</title>
        <authorList>
            <person name="Hyden B."/>
            <person name="Feng K."/>
            <person name="Yates T.B."/>
            <person name="Jawdy S."/>
            <person name="Cereghino C."/>
            <person name="Smart L.B."/>
            <person name="Muchero W."/>
        </authorList>
    </citation>
    <scope>NUCLEOTIDE SEQUENCE</scope>
    <source>
        <tissue evidence="1">Shoot tip</tissue>
    </source>
</reference>
<evidence type="ECO:0000313" key="1">
    <source>
        <dbReference type="EMBL" id="KAJ6395142.1"/>
    </source>
</evidence>
<evidence type="ECO:0000313" key="2">
    <source>
        <dbReference type="Proteomes" id="UP001141253"/>
    </source>
</evidence>
<dbReference type="EMBL" id="JAPFFI010000004">
    <property type="protein sequence ID" value="KAJ6395142.1"/>
    <property type="molecule type" value="Genomic_DNA"/>
</dbReference>
<protein>
    <submittedName>
        <fullName evidence="1">Uncharacterized protein</fullName>
    </submittedName>
</protein>
<keyword evidence="2" id="KW-1185">Reference proteome</keyword>